<feature type="domain" description="DUF112" evidence="2">
    <location>
        <begin position="19"/>
        <end position="436"/>
    </location>
</feature>
<dbReference type="AlphaFoldDB" id="A0A7S9LRE8"/>
<accession>A0A7S9LRE8</accession>
<dbReference type="KEGG" id="poz:I0K15_16420"/>
<proteinExistence type="predicted"/>
<keyword evidence="1" id="KW-1133">Transmembrane helix</keyword>
<name>A0A7S9LRE8_9RHOB</name>
<feature type="transmembrane region" description="Helical" evidence="1">
    <location>
        <begin position="59"/>
        <end position="84"/>
    </location>
</feature>
<keyword evidence="1" id="KW-0472">Membrane</keyword>
<keyword evidence="4" id="KW-1185">Reference proteome</keyword>
<gene>
    <name evidence="3" type="ORF">I0K15_16420</name>
</gene>
<feature type="transmembrane region" description="Helical" evidence="1">
    <location>
        <begin position="20"/>
        <end position="47"/>
    </location>
</feature>
<feature type="transmembrane region" description="Helical" evidence="1">
    <location>
        <begin position="616"/>
        <end position="636"/>
    </location>
</feature>
<feature type="transmembrane region" description="Helical" evidence="1">
    <location>
        <begin position="195"/>
        <end position="214"/>
    </location>
</feature>
<sequence length="655" mass="69478">MMHDLLSAFAQILSGTTPLYLIAGVLLGLMVGILPGFGGSVGLALLLPFIYGLDQVSGLALMLGVMSVVATSDTFPAVLIGIPGSVSSQATVEDGFPLAKRGEAARALAAGFVASLFGGLFGAVILTLVLQIARPIVLAFGTGEMLMLSVFGLTMVGVLSGSSFLKGLMTAMLGLCIGMIGITPATNEYRMEFEILYFSNGIPLMVIAISVFAIPEIIDLMRRDSAISERATLRGGWLNGVRDAIRHRWLVLRCSGLGTFLGMLPGLGGTVVDWVAYAHAVQTAKDKTGFGKGDIRGVLAPESSNNAKEGGALVPTLIFGIPGSAATAILLGGMILLGVQPGVQMVTREIELVYTIIWSLALANILGAVLCVVLAQPISRLTTIDFKYIAPFLIAMVLFAAFQSTRAWGDLIVATGIGIFAYFLRRYGFPRPALMIGFVLAYGLETNFYQTTQFYGWSVFQRPLFLALVAICLLSAWAGYLLLKAQRSAEGRPRYGSSAGQIAITLTMVGAAVFVLVTTWGLTPGGRLFPQVIALPMLGLSLVTLFLVWRSPPGSPIFCDLDRPDGVARVQRSAWPQVAWVVGLLAGTLLIGFWLAVGLFAGLFLHLRSGVSPVRALLGGAAALGVLALLAWLLSLDFPRGLLQDMWDLPFPLDT</sequence>
<feature type="transmembrane region" description="Helical" evidence="1">
    <location>
        <begin position="408"/>
        <end position="424"/>
    </location>
</feature>
<protein>
    <submittedName>
        <fullName evidence="3">Tripartite tricarboxylate transporter permease</fullName>
    </submittedName>
</protein>
<evidence type="ECO:0000313" key="4">
    <source>
        <dbReference type="Proteomes" id="UP000594800"/>
    </source>
</evidence>
<feature type="transmembrane region" description="Helical" evidence="1">
    <location>
        <begin position="503"/>
        <end position="522"/>
    </location>
</feature>
<feature type="transmembrane region" description="Helical" evidence="1">
    <location>
        <begin position="578"/>
        <end position="604"/>
    </location>
</feature>
<dbReference type="PANTHER" id="PTHR35342">
    <property type="entry name" value="TRICARBOXYLIC TRANSPORT PROTEIN"/>
    <property type="match status" value="1"/>
</dbReference>
<feature type="transmembrane region" description="Helical" evidence="1">
    <location>
        <begin position="433"/>
        <end position="452"/>
    </location>
</feature>
<feature type="transmembrane region" description="Helical" evidence="1">
    <location>
        <begin position="352"/>
        <end position="374"/>
    </location>
</feature>
<feature type="transmembrane region" description="Helical" evidence="1">
    <location>
        <begin position="317"/>
        <end position="340"/>
    </location>
</feature>
<dbReference type="PANTHER" id="PTHR35342:SF5">
    <property type="entry name" value="TRICARBOXYLIC TRANSPORT PROTEIN"/>
    <property type="match status" value="1"/>
</dbReference>
<feature type="transmembrane region" description="Helical" evidence="1">
    <location>
        <begin position="464"/>
        <end position="483"/>
    </location>
</feature>
<feature type="transmembrane region" description="Helical" evidence="1">
    <location>
        <begin position="528"/>
        <end position="549"/>
    </location>
</feature>
<feature type="transmembrane region" description="Helical" evidence="1">
    <location>
        <begin position="386"/>
        <end position="402"/>
    </location>
</feature>
<dbReference type="InterPro" id="IPR002823">
    <property type="entry name" value="DUF112_TM"/>
</dbReference>
<dbReference type="EMBL" id="CP064942">
    <property type="protein sequence ID" value="QPH53355.1"/>
    <property type="molecule type" value="Genomic_DNA"/>
</dbReference>
<organism evidence="3 4">
    <name type="scientific">Pontivivens ytuae</name>
    <dbReference type="NCBI Taxonomy" id="2789856"/>
    <lineage>
        <taxon>Bacteria</taxon>
        <taxon>Pseudomonadati</taxon>
        <taxon>Pseudomonadota</taxon>
        <taxon>Alphaproteobacteria</taxon>
        <taxon>Rhodobacterales</taxon>
        <taxon>Paracoccaceae</taxon>
        <taxon>Pontivivens</taxon>
    </lineage>
</organism>
<evidence type="ECO:0000256" key="1">
    <source>
        <dbReference type="SAM" id="Phobius"/>
    </source>
</evidence>
<feature type="transmembrane region" description="Helical" evidence="1">
    <location>
        <begin position="164"/>
        <end position="183"/>
    </location>
</feature>
<feature type="transmembrane region" description="Helical" evidence="1">
    <location>
        <begin position="104"/>
        <end position="129"/>
    </location>
</feature>
<keyword evidence="1" id="KW-0812">Transmembrane</keyword>
<feature type="transmembrane region" description="Helical" evidence="1">
    <location>
        <begin position="136"/>
        <end position="158"/>
    </location>
</feature>
<evidence type="ECO:0000259" key="2">
    <source>
        <dbReference type="Pfam" id="PF01970"/>
    </source>
</evidence>
<dbReference type="Proteomes" id="UP000594800">
    <property type="component" value="Chromosome"/>
</dbReference>
<reference evidence="3 4" key="1">
    <citation type="submission" date="2020-11" db="EMBL/GenBank/DDBJ databases">
        <title>Description of Pontivivens ytuae sp. nov. isolated from deep sea sediment of Mariana Trench.</title>
        <authorList>
            <person name="Wang Z."/>
            <person name="Sun Q.-L."/>
            <person name="Xu X.-D."/>
            <person name="Tang Y.-Z."/>
            <person name="Zhang J."/>
        </authorList>
    </citation>
    <scope>NUCLEOTIDE SEQUENCE [LARGE SCALE GENOMIC DNA]</scope>
    <source>
        <strain evidence="3 4">MT2928</strain>
    </source>
</reference>
<evidence type="ECO:0000313" key="3">
    <source>
        <dbReference type="EMBL" id="QPH53355.1"/>
    </source>
</evidence>
<dbReference type="RefSeq" id="WP_196102565.1">
    <property type="nucleotide sequence ID" value="NZ_CP064942.1"/>
</dbReference>
<dbReference type="Pfam" id="PF01970">
    <property type="entry name" value="TctA"/>
    <property type="match status" value="1"/>
</dbReference>
<feature type="transmembrane region" description="Helical" evidence="1">
    <location>
        <begin position="257"/>
        <end position="277"/>
    </location>
</feature>